<keyword evidence="6" id="KW-0653">Protein transport</keyword>
<feature type="coiled-coil region" evidence="7">
    <location>
        <begin position="61"/>
        <end position="88"/>
    </location>
</feature>
<feature type="domain" description="MotA/TolQ/ExbB proton channel" evidence="10">
    <location>
        <begin position="326"/>
        <end position="444"/>
    </location>
</feature>
<dbReference type="InterPro" id="IPR002898">
    <property type="entry name" value="MotA_ExbB_proton_chnl"/>
</dbReference>
<sequence length="461" mass="49913">MIRTASIMRSLLLAGLLAATPAMAQDDSAATLDQLLEQVRTKTLADQGQLQQREAEFANAVSEQANLLAQAKARRDALEKRGSELEGRFDTNKREIDTRQQTLDDKLGALKELFGIFQQTSGDLQGIFFDSPTSAQYPDRTEFLEAFAKKMSRASEISTIDEIERLWFELQREMTETGKIARFNAPVLLADGSQANREVIRVGVFDVVSADPAKYLSWRGETQSLAELKRQPGGDTLNRLDDYASSSDPVARLDLDPTGGSLLERLVEAPGLGDRIEQGGLVGYVILALGAVALLVALERLIALSIIGAKVATQRRNIDSPQTGNPLGRVLMAYHENKGVNAETLEMKLGEAVLKELPSLNRFLTFLKIIAVAAPLLGLLGTVTGMINTFQAITLFGTGDPKTMAGGISQALVTTVQGLCVAIPTVFLHSICSTRAKAVVHMLQEQSAGLIAQYMEKGGRA</sequence>
<dbReference type="InterPro" id="IPR050790">
    <property type="entry name" value="ExbB/TolQ_transport"/>
</dbReference>
<evidence type="ECO:0000256" key="9">
    <source>
        <dbReference type="SAM" id="SignalP"/>
    </source>
</evidence>
<dbReference type="Pfam" id="PF01618">
    <property type="entry name" value="MotA_ExbB"/>
    <property type="match status" value="1"/>
</dbReference>
<feature type="transmembrane region" description="Helical" evidence="8">
    <location>
        <begin position="407"/>
        <end position="428"/>
    </location>
</feature>
<dbReference type="PIRSF" id="PIRSF037714">
    <property type="entry name" value="TolR"/>
    <property type="match status" value="1"/>
</dbReference>
<dbReference type="GO" id="GO:0005886">
    <property type="term" value="C:plasma membrane"/>
    <property type="evidence" value="ECO:0007669"/>
    <property type="project" value="UniProtKB-SubCell"/>
</dbReference>
<evidence type="ECO:0000256" key="8">
    <source>
        <dbReference type="SAM" id="Phobius"/>
    </source>
</evidence>
<feature type="signal peptide" evidence="9">
    <location>
        <begin position="1"/>
        <end position="24"/>
    </location>
</feature>
<feature type="transmembrane region" description="Helical" evidence="8">
    <location>
        <begin position="281"/>
        <end position="307"/>
    </location>
</feature>
<evidence type="ECO:0000256" key="4">
    <source>
        <dbReference type="ARBA" id="ARBA00022989"/>
    </source>
</evidence>
<dbReference type="RefSeq" id="WP_211307170.1">
    <property type="nucleotide sequence ID" value="NZ_CAKZQT010000024.1"/>
</dbReference>
<keyword evidence="3 8" id="KW-0812">Transmembrane</keyword>
<keyword evidence="12" id="KW-1185">Reference proteome</keyword>
<dbReference type="PANTHER" id="PTHR30625">
    <property type="entry name" value="PROTEIN TOLQ"/>
    <property type="match status" value="1"/>
</dbReference>
<name>A0A318ELF4_9GAMM</name>
<keyword evidence="4 8" id="KW-1133">Transmembrane helix</keyword>
<keyword evidence="7" id="KW-0175">Coiled coil</keyword>
<gene>
    <name evidence="11" type="ORF">C8D93_101729</name>
</gene>
<evidence type="ECO:0000256" key="5">
    <source>
        <dbReference type="ARBA" id="ARBA00023136"/>
    </source>
</evidence>
<comment type="subcellular location">
    <subcellularLocation>
        <location evidence="1">Cell membrane</location>
        <topology evidence="1">Multi-pass membrane protein</topology>
    </subcellularLocation>
    <subcellularLocation>
        <location evidence="6">Membrane</location>
        <topology evidence="6">Multi-pass membrane protein</topology>
    </subcellularLocation>
</comment>
<organism evidence="11 12">
    <name type="scientific">Sinimarinibacterium flocculans</name>
    <dbReference type="NCBI Taxonomy" id="985250"/>
    <lineage>
        <taxon>Bacteria</taxon>
        <taxon>Pseudomonadati</taxon>
        <taxon>Pseudomonadota</taxon>
        <taxon>Gammaproteobacteria</taxon>
        <taxon>Nevskiales</taxon>
        <taxon>Nevskiaceae</taxon>
        <taxon>Sinimarinibacterium</taxon>
    </lineage>
</organism>
<evidence type="ECO:0000256" key="2">
    <source>
        <dbReference type="ARBA" id="ARBA00022475"/>
    </source>
</evidence>
<dbReference type="PANTHER" id="PTHR30625:SF11">
    <property type="entry name" value="MOTA_TOLQ_EXBB PROTON CHANNEL DOMAIN-CONTAINING PROTEIN"/>
    <property type="match status" value="1"/>
</dbReference>
<evidence type="ECO:0000259" key="10">
    <source>
        <dbReference type="Pfam" id="PF01618"/>
    </source>
</evidence>
<evidence type="ECO:0000313" key="11">
    <source>
        <dbReference type="EMBL" id="PXV71674.1"/>
    </source>
</evidence>
<dbReference type="Proteomes" id="UP000248330">
    <property type="component" value="Unassembled WGS sequence"/>
</dbReference>
<evidence type="ECO:0000256" key="1">
    <source>
        <dbReference type="ARBA" id="ARBA00004651"/>
    </source>
</evidence>
<dbReference type="InterPro" id="IPR017270">
    <property type="entry name" value="MotA/TolQ/ExbB-rel"/>
</dbReference>
<dbReference type="EMBL" id="QICN01000001">
    <property type="protein sequence ID" value="PXV71674.1"/>
    <property type="molecule type" value="Genomic_DNA"/>
</dbReference>
<protein>
    <submittedName>
        <fullName evidence="11">Biopolymer transport protein ExbB</fullName>
    </submittedName>
</protein>
<feature type="chain" id="PRO_5016264929" evidence="9">
    <location>
        <begin position="25"/>
        <end position="461"/>
    </location>
</feature>
<evidence type="ECO:0000256" key="3">
    <source>
        <dbReference type="ARBA" id="ARBA00022692"/>
    </source>
</evidence>
<comment type="similarity">
    <text evidence="6">Belongs to the exbB/tolQ family.</text>
</comment>
<keyword evidence="6" id="KW-0813">Transport</keyword>
<dbReference type="AlphaFoldDB" id="A0A318ELF4"/>
<reference evidence="11 12" key="1">
    <citation type="submission" date="2018-04" db="EMBL/GenBank/DDBJ databases">
        <title>Genomic Encyclopedia of Type Strains, Phase IV (KMG-IV): sequencing the most valuable type-strain genomes for metagenomic binning, comparative biology and taxonomic classification.</title>
        <authorList>
            <person name="Goeker M."/>
        </authorList>
    </citation>
    <scope>NUCLEOTIDE SEQUENCE [LARGE SCALE GENOMIC DNA]</scope>
    <source>
        <strain evidence="11 12">DSM 104150</strain>
    </source>
</reference>
<keyword evidence="5 8" id="KW-0472">Membrane</keyword>
<keyword evidence="9" id="KW-0732">Signal</keyword>
<comment type="caution">
    <text evidence="11">The sequence shown here is derived from an EMBL/GenBank/DDBJ whole genome shotgun (WGS) entry which is preliminary data.</text>
</comment>
<evidence type="ECO:0000256" key="7">
    <source>
        <dbReference type="SAM" id="Coils"/>
    </source>
</evidence>
<dbReference type="GO" id="GO:0017038">
    <property type="term" value="P:protein import"/>
    <property type="evidence" value="ECO:0007669"/>
    <property type="project" value="TreeGrafter"/>
</dbReference>
<evidence type="ECO:0000256" key="6">
    <source>
        <dbReference type="RuleBase" id="RU004057"/>
    </source>
</evidence>
<evidence type="ECO:0000313" key="12">
    <source>
        <dbReference type="Proteomes" id="UP000248330"/>
    </source>
</evidence>
<accession>A0A318ELF4</accession>
<keyword evidence="2" id="KW-1003">Cell membrane</keyword>
<proteinExistence type="inferred from homology"/>
<feature type="transmembrane region" description="Helical" evidence="8">
    <location>
        <begin position="365"/>
        <end position="387"/>
    </location>
</feature>